<dbReference type="AlphaFoldDB" id="A0AAN6SBS8"/>
<feature type="region of interest" description="Disordered" evidence="1">
    <location>
        <begin position="814"/>
        <end position="896"/>
    </location>
</feature>
<dbReference type="Pfam" id="PF20253">
    <property type="entry name" value="DUF6604"/>
    <property type="match status" value="1"/>
</dbReference>
<evidence type="ECO:0000256" key="1">
    <source>
        <dbReference type="SAM" id="MobiDB-lite"/>
    </source>
</evidence>
<feature type="compositionally biased region" description="Polar residues" evidence="1">
    <location>
        <begin position="845"/>
        <end position="862"/>
    </location>
</feature>
<dbReference type="PANTHER" id="PTHR38795">
    <property type="entry name" value="DUF6604 DOMAIN-CONTAINING PROTEIN"/>
    <property type="match status" value="1"/>
</dbReference>
<evidence type="ECO:0000313" key="4">
    <source>
        <dbReference type="Proteomes" id="UP001303222"/>
    </source>
</evidence>
<proteinExistence type="predicted"/>
<feature type="compositionally biased region" description="Basic and acidic residues" evidence="1">
    <location>
        <begin position="814"/>
        <end position="835"/>
    </location>
</feature>
<name>A0AAN6SBS8_9PEZI</name>
<accession>A0AAN6SBS8</accession>
<reference evidence="3" key="2">
    <citation type="submission" date="2023-06" db="EMBL/GenBank/DDBJ databases">
        <authorList>
            <consortium name="Lawrence Berkeley National Laboratory"/>
            <person name="Mondo S.J."/>
            <person name="Hensen N."/>
            <person name="Bonometti L."/>
            <person name="Westerberg I."/>
            <person name="Brannstrom I.O."/>
            <person name="Guillou S."/>
            <person name="Cros-Aarteil S."/>
            <person name="Calhoun S."/>
            <person name="Haridas S."/>
            <person name="Kuo A."/>
            <person name="Pangilinan J."/>
            <person name="Riley R."/>
            <person name="Labutti K."/>
            <person name="Andreopoulos B."/>
            <person name="Lipzen A."/>
            <person name="Chen C."/>
            <person name="Yanf M."/>
            <person name="Daum C."/>
            <person name="Ng V."/>
            <person name="Clum A."/>
            <person name="Steindorff A."/>
            <person name="Ohm R."/>
            <person name="Martin F."/>
            <person name="Silar P."/>
            <person name="Natvig D."/>
            <person name="Lalanne C."/>
            <person name="Gautier V."/>
            <person name="Ament-Velasquez S.L."/>
            <person name="Kruys A."/>
            <person name="Hutchinson M.I."/>
            <person name="Powell A.J."/>
            <person name="Barry K."/>
            <person name="Miller A.N."/>
            <person name="Grigoriev I.V."/>
            <person name="Debuchy R."/>
            <person name="Gladieux P."/>
            <person name="Thoren M.H."/>
            <person name="Johannesson H."/>
        </authorList>
    </citation>
    <scope>NUCLEOTIDE SEQUENCE</scope>
    <source>
        <strain evidence="3">CBS 626.80</strain>
    </source>
</reference>
<evidence type="ECO:0000259" key="2">
    <source>
        <dbReference type="Pfam" id="PF20253"/>
    </source>
</evidence>
<keyword evidence="4" id="KW-1185">Reference proteome</keyword>
<feature type="compositionally biased region" description="Low complexity" evidence="1">
    <location>
        <begin position="63"/>
        <end position="76"/>
    </location>
</feature>
<feature type="region of interest" description="Disordered" evidence="1">
    <location>
        <begin position="43"/>
        <end position="76"/>
    </location>
</feature>
<sequence length="923" mass="103460">MPTKLIGIYAKYKEDTNIIASWLASCARLCGYPTEKLTRGSWDLDSSTEATKPSGHQKGKARQQATQASTSTATPPTQAKPYILAVADFVPLADFIVRSTKPTISISPAVVSILDRAISARSNFGRLLGMQQDIELDTESDSTHKHFVGILEKVRKILVSKMLSSSSTTDKVEVFEDLSNRFSGLEIQQPSQNADNAEPRRQLAAEMDDYVATKDTTGYIAEEPSSFSDALAAYCMLIHDIKTIRETIKHIWTGVRNGTIDYAAAAIAADAAVGMIRDLEDTVSGVMEPHGGILNMMLEVDKRCTTEEGEPLHHDQDRYQLLLDHCVVPILLLYRLLKAFTADNTVSYLSLFDFSDEDKMYGVGWWPDIRWLNLCVADCTMLAECLEADRRNYPAKDMLVQGVQDMTRARVIPFYAIVAAQINLDIHHVLGKKTEDVTRKALREMSEMQKDASSYLDCHDEDAHLGYQLKLLSYVLADPLKQMKDIARRPNIPAAHPHQTLKLLPVLTGQMVHQFRVSNYQDAVRIASESGSIQYAVQLYHALRTEGLVKTEWPDLDHARTMLGESNFFLGSPPKSIPEYMSKFCLHAGLSPAALARQGRSKKKKKTRTQARETDRSQYTSAGPRIIANGEDRLPLSKKFVKLYESRWNREREAWSREFLRDILGTVNIEPIQHSKREDGPRSSRSQGEEGDSRLRCVLLKLTEALHDESRSLHFPVLKLHETSWEFLTTVRDKCGPILRAYFRDPDFQDDEVTWFIAGYIFSAACRAGDKNRVGLPLKQSPDLRPLKLAGEVCERLLTSRKDFGTRALKWMEEKEQDAREQELEYTRVENKDIEDTGPSDGLEDTSSSVTGPNHAVSGNTGSEDKEVENTEAGVAGVESKGVEDTAFDTNQVEEEGTTNIAVTDFKKTLSVDITAVDRDEYG</sequence>
<feature type="region of interest" description="Disordered" evidence="1">
    <location>
        <begin position="671"/>
        <end position="691"/>
    </location>
</feature>
<dbReference type="PANTHER" id="PTHR38795:SF1">
    <property type="entry name" value="DUF6604 DOMAIN-CONTAINING PROTEIN"/>
    <property type="match status" value="1"/>
</dbReference>
<feature type="region of interest" description="Disordered" evidence="1">
    <location>
        <begin position="595"/>
        <end position="622"/>
    </location>
</feature>
<comment type="caution">
    <text evidence="3">The sequence shown here is derived from an EMBL/GenBank/DDBJ whole genome shotgun (WGS) entry which is preliminary data.</text>
</comment>
<feature type="domain" description="DUF6604" evidence="2">
    <location>
        <begin position="11"/>
        <end position="283"/>
    </location>
</feature>
<evidence type="ECO:0000313" key="3">
    <source>
        <dbReference type="EMBL" id="KAK3947403.1"/>
    </source>
</evidence>
<dbReference type="Proteomes" id="UP001303222">
    <property type="component" value="Unassembled WGS sequence"/>
</dbReference>
<feature type="compositionally biased region" description="Basic residues" evidence="1">
    <location>
        <begin position="599"/>
        <end position="609"/>
    </location>
</feature>
<gene>
    <name evidence="3" type="ORF">QBC32DRAFT_365795</name>
</gene>
<feature type="compositionally biased region" description="Basic and acidic residues" evidence="1">
    <location>
        <begin position="673"/>
        <end position="691"/>
    </location>
</feature>
<dbReference type="InterPro" id="IPR046539">
    <property type="entry name" value="DUF6604"/>
</dbReference>
<dbReference type="EMBL" id="MU859357">
    <property type="protein sequence ID" value="KAK3947403.1"/>
    <property type="molecule type" value="Genomic_DNA"/>
</dbReference>
<protein>
    <recommendedName>
        <fullName evidence="2">DUF6604 domain-containing protein</fullName>
    </recommendedName>
</protein>
<organism evidence="3 4">
    <name type="scientific">Pseudoneurospora amorphoporcata</name>
    <dbReference type="NCBI Taxonomy" id="241081"/>
    <lineage>
        <taxon>Eukaryota</taxon>
        <taxon>Fungi</taxon>
        <taxon>Dikarya</taxon>
        <taxon>Ascomycota</taxon>
        <taxon>Pezizomycotina</taxon>
        <taxon>Sordariomycetes</taxon>
        <taxon>Sordariomycetidae</taxon>
        <taxon>Sordariales</taxon>
        <taxon>Sordariaceae</taxon>
        <taxon>Pseudoneurospora</taxon>
    </lineage>
</organism>
<dbReference type="PROSITE" id="PS51257">
    <property type="entry name" value="PROKAR_LIPOPROTEIN"/>
    <property type="match status" value="1"/>
</dbReference>
<reference evidence="3" key="1">
    <citation type="journal article" date="2023" name="Mol. Phylogenet. Evol.">
        <title>Genome-scale phylogeny and comparative genomics of the fungal order Sordariales.</title>
        <authorList>
            <person name="Hensen N."/>
            <person name="Bonometti L."/>
            <person name="Westerberg I."/>
            <person name="Brannstrom I.O."/>
            <person name="Guillou S."/>
            <person name="Cros-Aarteil S."/>
            <person name="Calhoun S."/>
            <person name="Haridas S."/>
            <person name="Kuo A."/>
            <person name="Mondo S."/>
            <person name="Pangilinan J."/>
            <person name="Riley R."/>
            <person name="LaButti K."/>
            <person name="Andreopoulos B."/>
            <person name="Lipzen A."/>
            <person name="Chen C."/>
            <person name="Yan M."/>
            <person name="Daum C."/>
            <person name="Ng V."/>
            <person name="Clum A."/>
            <person name="Steindorff A."/>
            <person name="Ohm R.A."/>
            <person name="Martin F."/>
            <person name="Silar P."/>
            <person name="Natvig D.O."/>
            <person name="Lalanne C."/>
            <person name="Gautier V."/>
            <person name="Ament-Velasquez S.L."/>
            <person name="Kruys A."/>
            <person name="Hutchinson M.I."/>
            <person name="Powell A.J."/>
            <person name="Barry K."/>
            <person name="Miller A.N."/>
            <person name="Grigoriev I.V."/>
            <person name="Debuchy R."/>
            <person name="Gladieux P."/>
            <person name="Hiltunen Thoren M."/>
            <person name="Johannesson H."/>
        </authorList>
    </citation>
    <scope>NUCLEOTIDE SEQUENCE</scope>
    <source>
        <strain evidence="3">CBS 626.80</strain>
    </source>
</reference>